<sequence length="72" mass="8018">MSRAFATEKFKGQEVKSGRVLGNYPAGQYGTQAQRITSLQSEQETYFVGATRRVARERGVIECLAQDVNETC</sequence>
<comment type="caution">
    <text evidence="1">The sequence shown here is derived from an EMBL/GenBank/DDBJ whole genome shotgun (WGS) entry which is preliminary data.</text>
</comment>
<proteinExistence type="predicted"/>
<organism evidence="1 2">
    <name type="scientific">Candidatus Abyssobacteria bacterium SURF_17</name>
    <dbReference type="NCBI Taxonomy" id="2093361"/>
    <lineage>
        <taxon>Bacteria</taxon>
        <taxon>Pseudomonadati</taxon>
        <taxon>Candidatus Hydrogenedentota</taxon>
        <taxon>Candidatus Abyssobacteria</taxon>
    </lineage>
</organism>
<gene>
    <name evidence="1" type="ORF">C4532_17220</name>
</gene>
<name>A0A419EQU7_9BACT</name>
<accession>A0A419EQU7</accession>
<evidence type="ECO:0000313" key="2">
    <source>
        <dbReference type="Proteomes" id="UP000285961"/>
    </source>
</evidence>
<protein>
    <submittedName>
        <fullName evidence="1">Uncharacterized protein</fullName>
    </submittedName>
</protein>
<dbReference type="AlphaFoldDB" id="A0A419EQU7"/>
<dbReference type="EMBL" id="QZKI01000122">
    <property type="protein sequence ID" value="RJP65800.1"/>
    <property type="molecule type" value="Genomic_DNA"/>
</dbReference>
<dbReference type="Proteomes" id="UP000285961">
    <property type="component" value="Unassembled WGS sequence"/>
</dbReference>
<evidence type="ECO:0000313" key="1">
    <source>
        <dbReference type="EMBL" id="RJP65800.1"/>
    </source>
</evidence>
<reference evidence="1 2" key="1">
    <citation type="journal article" date="2017" name="ISME J.">
        <title>Energy and carbon metabolisms in a deep terrestrial subsurface fluid microbial community.</title>
        <authorList>
            <person name="Momper L."/>
            <person name="Jungbluth S.P."/>
            <person name="Lee M.D."/>
            <person name="Amend J.P."/>
        </authorList>
    </citation>
    <scope>NUCLEOTIDE SEQUENCE [LARGE SCALE GENOMIC DNA]</scope>
    <source>
        <strain evidence="1">SURF_17</strain>
    </source>
</reference>